<protein>
    <submittedName>
        <fullName evidence="1">Uncharacterized protein</fullName>
    </submittedName>
</protein>
<comment type="caution">
    <text evidence="1">The sequence shown here is derived from an EMBL/GenBank/DDBJ whole genome shotgun (WGS) entry which is preliminary data.</text>
</comment>
<gene>
    <name evidence="1" type="ORF">EI74_0827</name>
</gene>
<evidence type="ECO:0000313" key="2">
    <source>
        <dbReference type="Proteomes" id="UP000295518"/>
    </source>
</evidence>
<keyword evidence="2" id="KW-1185">Reference proteome</keyword>
<dbReference type="EMBL" id="SNWN01000017">
    <property type="protein sequence ID" value="TDO18947.1"/>
    <property type="molecule type" value="Genomic_DNA"/>
</dbReference>
<reference evidence="1 2" key="1">
    <citation type="submission" date="2019-03" db="EMBL/GenBank/DDBJ databases">
        <title>Genomic Encyclopedia of Archaeal and Bacterial Type Strains, Phase II (KMG-II): from individual species to whole genera.</title>
        <authorList>
            <person name="Goeker M."/>
        </authorList>
    </citation>
    <scope>NUCLEOTIDE SEQUENCE [LARGE SCALE GENOMIC DNA]</scope>
    <source>
        <strain evidence="1 2">ATCC 700618</strain>
    </source>
</reference>
<dbReference type="AlphaFoldDB" id="A0A4R6IBN0"/>
<sequence>MKKITVRERMESAKIAKSISKKNALLSPLFPCLLIQKYNTMPK</sequence>
<evidence type="ECO:0000313" key="1">
    <source>
        <dbReference type="EMBL" id="TDO18947.1"/>
    </source>
</evidence>
<proteinExistence type="predicted"/>
<accession>A0A4R6IBN0</accession>
<dbReference type="Proteomes" id="UP000295518">
    <property type="component" value="Unassembled WGS sequence"/>
</dbReference>
<organism evidence="1 2">
    <name type="scientific">Mycoplasma testudineum</name>
    <dbReference type="NCBI Taxonomy" id="244584"/>
    <lineage>
        <taxon>Bacteria</taxon>
        <taxon>Bacillati</taxon>
        <taxon>Mycoplasmatota</taxon>
        <taxon>Mollicutes</taxon>
        <taxon>Mycoplasmataceae</taxon>
        <taxon>Mycoplasma</taxon>
    </lineage>
</organism>
<name>A0A4R6IBN0_9MOLU</name>
<feature type="non-terminal residue" evidence="1">
    <location>
        <position position="43"/>
    </location>
</feature>